<reference evidence="2 3" key="1">
    <citation type="submission" date="2018-04" db="EMBL/GenBank/DDBJ databases">
        <title>Genomic Encyclopedia of Type Strains, Phase IV (KMG-IV): sequencing the most valuable type-strain genomes for metagenomic binning, comparative biology and taxonomic classification.</title>
        <authorList>
            <person name="Goeker M."/>
        </authorList>
    </citation>
    <scope>NUCLEOTIDE SEQUENCE [LARGE SCALE GENOMIC DNA]</scope>
    <source>
        <strain evidence="2 3">DSM 7138</strain>
    </source>
</reference>
<sequence>MATFFYHFAWFDAAILTAIVALVLASIFGEGKA</sequence>
<evidence type="ECO:0000256" key="1">
    <source>
        <dbReference type="SAM" id="Phobius"/>
    </source>
</evidence>
<evidence type="ECO:0000313" key="2">
    <source>
        <dbReference type="EMBL" id="PTM91976.1"/>
    </source>
</evidence>
<evidence type="ECO:0000313" key="3">
    <source>
        <dbReference type="Proteomes" id="UP000241247"/>
    </source>
</evidence>
<dbReference type="AlphaFoldDB" id="A0A2T5AZ16"/>
<keyword evidence="1" id="KW-0472">Membrane</keyword>
<feature type="transmembrane region" description="Helical" evidence="1">
    <location>
        <begin position="6"/>
        <end position="28"/>
    </location>
</feature>
<keyword evidence="3" id="KW-1185">Reference proteome</keyword>
<gene>
    <name evidence="2" type="ORF">C7449_10822</name>
</gene>
<keyword evidence="1" id="KW-1133">Transmembrane helix</keyword>
<organism evidence="2 3">
    <name type="scientific">Mycoplana dimorpha</name>
    <dbReference type="NCBI Taxonomy" id="28320"/>
    <lineage>
        <taxon>Bacteria</taxon>
        <taxon>Pseudomonadati</taxon>
        <taxon>Pseudomonadota</taxon>
        <taxon>Alphaproteobacteria</taxon>
        <taxon>Hyphomicrobiales</taxon>
        <taxon>Rhizobiaceae</taxon>
        <taxon>Mycoplana</taxon>
    </lineage>
</organism>
<comment type="caution">
    <text evidence="2">The sequence shown here is derived from an EMBL/GenBank/DDBJ whole genome shotgun (WGS) entry which is preliminary data.</text>
</comment>
<dbReference type="EMBL" id="PZZZ01000008">
    <property type="protein sequence ID" value="PTM91976.1"/>
    <property type="molecule type" value="Genomic_DNA"/>
</dbReference>
<accession>A0A2T5AZ16</accession>
<proteinExistence type="predicted"/>
<protein>
    <submittedName>
        <fullName evidence="2">Uncharacterized protein</fullName>
    </submittedName>
</protein>
<keyword evidence="1" id="KW-0812">Transmembrane</keyword>
<name>A0A2T5AZ16_MYCDI</name>
<dbReference type="Proteomes" id="UP000241247">
    <property type="component" value="Unassembled WGS sequence"/>
</dbReference>